<evidence type="ECO:0000256" key="1">
    <source>
        <dbReference type="SAM" id="MobiDB-lite"/>
    </source>
</evidence>
<feature type="region of interest" description="Disordered" evidence="1">
    <location>
        <begin position="345"/>
        <end position="368"/>
    </location>
</feature>
<feature type="region of interest" description="Disordered" evidence="1">
    <location>
        <begin position="34"/>
        <end position="55"/>
    </location>
</feature>
<sequence length="422" mass="47882">MTVLRLKLPPRALPPSWLLPAWSSRQLHHVRRFAQHLSRPENNNSNSRKARSTRSAASLLEELFPEEARIHRHVNKPTTASSSVSDSSSERDDNSHEDQFPRLSLDDVGLSASHDSSTAIDNVTGWRGEKASHKWKRLRERQRQEEDFRREDTTILVLYSASKSLNEDDFRRLSPSGKHIDGWRNMGDIAKIIPGRDPKTLRQQEHYYLIFSRPASAAVYEENVQRLHKMAKTHAPHSPLSTIAPPPGYLIDGEDAYALLQSYAVIPPWQDLNLRMLVPPMSKHVNKLLQHGGYEALTEGNKAGRAVLFSVEGYSPSTGLVRDTLAREERVRGLAWELDREDGAEISKLTNSGPVPMPEPEADTDDLSGQAVVSQDQWIITFKREVEARRFVRAWHRRAFPIAKAGPEYEDAQPLVDAQLLW</sequence>
<proteinExistence type="predicted"/>
<name>A0A165FNV4_XYLHT</name>
<dbReference type="Proteomes" id="UP000076632">
    <property type="component" value="Unassembled WGS sequence"/>
</dbReference>
<dbReference type="RefSeq" id="XP_018186758.1">
    <property type="nucleotide sequence ID" value="XM_018332983.1"/>
</dbReference>
<protein>
    <submittedName>
        <fullName evidence="2">Uncharacterized protein</fullName>
    </submittedName>
</protein>
<feature type="region of interest" description="Disordered" evidence="1">
    <location>
        <begin position="106"/>
        <end position="125"/>
    </location>
</feature>
<dbReference type="AlphaFoldDB" id="A0A165FNV4"/>
<organism evidence="2 3">
    <name type="scientific">Xylona heveae (strain CBS 132557 / TC161)</name>
    <dbReference type="NCBI Taxonomy" id="1328760"/>
    <lineage>
        <taxon>Eukaryota</taxon>
        <taxon>Fungi</taxon>
        <taxon>Dikarya</taxon>
        <taxon>Ascomycota</taxon>
        <taxon>Pezizomycotina</taxon>
        <taxon>Xylonomycetes</taxon>
        <taxon>Xylonales</taxon>
        <taxon>Xylonaceae</taxon>
        <taxon>Xylona</taxon>
    </lineage>
</organism>
<evidence type="ECO:0000313" key="2">
    <source>
        <dbReference type="EMBL" id="KZF21203.1"/>
    </source>
</evidence>
<keyword evidence="3" id="KW-1185">Reference proteome</keyword>
<dbReference type="GeneID" id="28898120"/>
<gene>
    <name evidence="2" type="ORF">L228DRAFT_248984</name>
</gene>
<reference evidence="2 3" key="1">
    <citation type="journal article" date="2016" name="Fungal Biol.">
        <title>The genome of Xylona heveae provides a window into fungal endophytism.</title>
        <authorList>
            <person name="Gazis R."/>
            <person name="Kuo A."/>
            <person name="Riley R."/>
            <person name="LaButti K."/>
            <person name="Lipzen A."/>
            <person name="Lin J."/>
            <person name="Amirebrahimi M."/>
            <person name="Hesse C.N."/>
            <person name="Spatafora J.W."/>
            <person name="Henrissat B."/>
            <person name="Hainaut M."/>
            <person name="Grigoriev I.V."/>
            <person name="Hibbett D.S."/>
        </authorList>
    </citation>
    <scope>NUCLEOTIDE SEQUENCE [LARGE SCALE GENOMIC DNA]</scope>
    <source>
        <strain evidence="2 3">TC161</strain>
    </source>
</reference>
<feature type="compositionally biased region" description="Low complexity" evidence="1">
    <location>
        <begin position="42"/>
        <end position="55"/>
    </location>
</feature>
<dbReference type="InParanoid" id="A0A165FNV4"/>
<dbReference type="OMA" id="RSNTWIL"/>
<dbReference type="OrthoDB" id="5332316at2759"/>
<dbReference type="EMBL" id="KV407461">
    <property type="protein sequence ID" value="KZF21203.1"/>
    <property type="molecule type" value="Genomic_DNA"/>
</dbReference>
<evidence type="ECO:0000313" key="3">
    <source>
        <dbReference type="Proteomes" id="UP000076632"/>
    </source>
</evidence>
<feature type="compositionally biased region" description="Basic and acidic residues" evidence="1">
    <location>
        <begin position="88"/>
        <end position="100"/>
    </location>
</feature>
<feature type="region of interest" description="Disordered" evidence="1">
    <location>
        <begin position="68"/>
        <end position="101"/>
    </location>
</feature>
<accession>A0A165FNV4</accession>